<comment type="caution">
    <text evidence="3">The sequence shown here is derived from an EMBL/GenBank/DDBJ whole genome shotgun (WGS) entry which is preliminary data.</text>
</comment>
<gene>
    <name evidence="3" type="ORF">Ae201684_014762</name>
</gene>
<name>A0A6G0WIU4_9STRA</name>
<protein>
    <submittedName>
        <fullName evidence="3">Uncharacterized protein</fullName>
    </submittedName>
</protein>
<evidence type="ECO:0000313" key="3">
    <source>
        <dbReference type="EMBL" id="KAF0727125.1"/>
    </source>
</evidence>
<keyword evidence="4" id="KW-1185">Reference proteome</keyword>
<keyword evidence="2" id="KW-0472">Membrane</keyword>
<dbReference type="Proteomes" id="UP000481153">
    <property type="component" value="Unassembled WGS sequence"/>
</dbReference>
<dbReference type="VEuPathDB" id="FungiDB:AeMF1_006381"/>
<evidence type="ECO:0000313" key="4">
    <source>
        <dbReference type="Proteomes" id="UP000481153"/>
    </source>
</evidence>
<reference evidence="3 4" key="1">
    <citation type="submission" date="2019-07" db="EMBL/GenBank/DDBJ databases">
        <title>Genomics analysis of Aphanomyces spp. identifies a new class of oomycete effector associated with host adaptation.</title>
        <authorList>
            <person name="Gaulin E."/>
        </authorList>
    </citation>
    <scope>NUCLEOTIDE SEQUENCE [LARGE SCALE GENOMIC DNA]</scope>
    <source>
        <strain evidence="3 4">ATCC 201684</strain>
    </source>
</reference>
<organism evidence="3 4">
    <name type="scientific">Aphanomyces euteiches</name>
    <dbReference type="NCBI Taxonomy" id="100861"/>
    <lineage>
        <taxon>Eukaryota</taxon>
        <taxon>Sar</taxon>
        <taxon>Stramenopiles</taxon>
        <taxon>Oomycota</taxon>
        <taxon>Saprolegniomycetes</taxon>
        <taxon>Saprolegniales</taxon>
        <taxon>Verrucalvaceae</taxon>
        <taxon>Aphanomyces</taxon>
    </lineage>
</organism>
<keyword evidence="2" id="KW-0812">Transmembrane</keyword>
<sequence length="132" mass="14284">MNHRDEYDAEDARRLNIYISVFTVAGIVIGIILVVGAIQMRERNKRLRRSRVPMTSSRQSDEDGDGPDQASPQADAVDQAAQANDQLNGSPRSDDGAETTGIDGDSISIEVQSADDEQQPASPTLSELAKDL</sequence>
<dbReference type="AlphaFoldDB" id="A0A6G0WIU4"/>
<accession>A0A6G0WIU4</accession>
<feature type="region of interest" description="Disordered" evidence="1">
    <location>
        <begin position="44"/>
        <end position="132"/>
    </location>
</feature>
<evidence type="ECO:0000256" key="2">
    <source>
        <dbReference type="SAM" id="Phobius"/>
    </source>
</evidence>
<dbReference type="EMBL" id="VJMJ01000201">
    <property type="protein sequence ID" value="KAF0727125.1"/>
    <property type="molecule type" value="Genomic_DNA"/>
</dbReference>
<keyword evidence="2" id="KW-1133">Transmembrane helix</keyword>
<feature type="compositionally biased region" description="Low complexity" evidence="1">
    <location>
        <begin position="68"/>
        <end position="86"/>
    </location>
</feature>
<proteinExistence type="predicted"/>
<feature type="transmembrane region" description="Helical" evidence="2">
    <location>
        <begin position="15"/>
        <end position="38"/>
    </location>
</feature>
<evidence type="ECO:0000256" key="1">
    <source>
        <dbReference type="SAM" id="MobiDB-lite"/>
    </source>
</evidence>